<organism evidence="1 2">
    <name type="scientific">Mariniphaga sediminis</name>
    <dbReference type="NCBI Taxonomy" id="1628158"/>
    <lineage>
        <taxon>Bacteria</taxon>
        <taxon>Pseudomonadati</taxon>
        <taxon>Bacteroidota</taxon>
        <taxon>Bacteroidia</taxon>
        <taxon>Marinilabiliales</taxon>
        <taxon>Prolixibacteraceae</taxon>
        <taxon>Mariniphaga</taxon>
    </lineage>
</organism>
<dbReference type="AlphaFoldDB" id="A0A399D6U0"/>
<dbReference type="Proteomes" id="UP000266441">
    <property type="component" value="Unassembled WGS sequence"/>
</dbReference>
<dbReference type="Gene3D" id="2.10.110.10">
    <property type="entry name" value="Cysteine Rich Protein"/>
    <property type="match status" value="1"/>
</dbReference>
<dbReference type="RefSeq" id="WP_119349018.1">
    <property type="nucleotide sequence ID" value="NZ_QWET01000003.1"/>
</dbReference>
<keyword evidence="2" id="KW-1185">Reference proteome</keyword>
<comment type="caution">
    <text evidence="1">The sequence shown here is derived from an EMBL/GenBank/DDBJ whole genome shotgun (WGS) entry which is preliminary data.</text>
</comment>
<accession>A0A399D6U0</accession>
<reference evidence="1 2" key="1">
    <citation type="journal article" date="2015" name="Int. J. Syst. Evol. Microbiol.">
        <title>Mariniphaga sediminis sp. nov., isolated from coastal sediment.</title>
        <authorList>
            <person name="Wang F.Q."/>
            <person name="Shen Q.Y."/>
            <person name="Chen G.J."/>
            <person name="Du Z.J."/>
        </authorList>
    </citation>
    <scope>NUCLEOTIDE SEQUENCE [LARGE SCALE GENOMIC DNA]</scope>
    <source>
        <strain evidence="1 2">SY21</strain>
    </source>
</reference>
<proteinExistence type="predicted"/>
<dbReference type="EMBL" id="QWET01000003">
    <property type="protein sequence ID" value="RIH66431.1"/>
    <property type="molecule type" value="Genomic_DNA"/>
</dbReference>
<evidence type="ECO:0000313" key="2">
    <source>
        <dbReference type="Proteomes" id="UP000266441"/>
    </source>
</evidence>
<name>A0A399D6U0_9BACT</name>
<evidence type="ECO:0000313" key="1">
    <source>
        <dbReference type="EMBL" id="RIH66431.1"/>
    </source>
</evidence>
<gene>
    <name evidence="1" type="ORF">D1164_05895</name>
</gene>
<sequence>MGRAYTYRCDRCGFEDRFNEGHGFLIHPQPLDSYLKSREKLFHYQTHRVLKELAREHRNLFVDAGFKIYKCSHCGVLYDKVDVTVYNDGKVLHRSEFRCTHCRSRLKLTNIHRLKKAVCPVCKKNTFRIDQRKMVLWD</sequence>
<protein>
    <submittedName>
        <fullName evidence="1">Uncharacterized protein</fullName>
    </submittedName>
</protein>
<dbReference type="OrthoDB" id="1120009at2"/>